<dbReference type="AlphaFoldDB" id="E3N4H9"/>
<proteinExistence type="predicted"/>
<keyword evidence="2" id="KW-1185">Reference proteome</keyword>
<dbReference type="Proteomes" id="UP000008281">
    <property type="component" value="Unassembled WGS sequence"/>
</dbReference>
<dbReference type="HOGENOM" id="CLU_2005996_0_0_1"/>
<organism evidence="2">
    <name type="scientific">Caenorhabditis remanei</name>
    <name type="common">Caenorhabditis vulgaris</name>
    <dbReference type="NCBI Taxonomy" id="31234"/>
    <lineage>
        <taxon>Eukaryota</taxon>
        <taxon>Metazoa</taxon>
        <taxon>Ecdysozoa</taxon>
        <taxon>Nematoda</taxon>
        <taxon>Chromadorea</taxon>
        <taxon>Rhabditida</taxon>
        <taxon>Rhabditina</taxon>
        <taxon>Rhabditomorpha</taxon>
        <taxon>Rhabditoidea</taxon>
        <taxon>Rhabditidae</taxon>
        <taxon>Peloderinae</taxon>
        <taxon>Caenorhabditis</taxon>
    </lineage>
</organism>
<evidence type="ECO:0000313" key="2">
    <source>
        <dbReference type="Proteomes" id="UP000008281"/>
    </source>
</evidence>
<sequence>MRSFRINFSMISKRAKAVTKQITFYSTYSIQLSIDDQFELWVVVPRYMTSCFYKFTSNVEMNGKVKKIDWNDRNELFTWKYSDKPGEEWKQLCTGCGRITRTKVWRHKARRLTQFWRAYYLNFC</sequence>
<evidence type="ECO:0008006" key="3">
    <source>
        <dbReference type="Google" id="ProtNLM"/>
    </source>
</evidence>
<reference evidence="1" key="1">
    <citation type="submission" date="2007-07" db="EMBL/GenBank/DDBJ databases">
        <title>PCAP assembly of the Caenorhabditis remanei genome.</title>
        <authorList>
            <consortium name="The Caenorhabditis remanei Sequencing Consortium"/>
            <person name="Wilson R.K."/>
        </authorList>
    </citation>
    <scope>NUCLEOTIDE SEQUENCE [LARGE SCALE GENOMIC DNA]</scope>
    <source>
        <strain evidence="1">PB4641</strain>
    </source>
</reference>
<dbReference type="InParanoid" id="E3N4H9"/>
<protein>
    <recommendedName>
        <fullName evidence="3">F-box associated domain-containing protein</fullName>
    </recommendedName>
</protein>
<gene>
    <name evidence="1" type="ORF">CRE_23043</name>
</gene>
<accession>E3N4H9</accession>
<evidence type="ECO:0000313" key="1">
    <source>
        <dbReference type="EMBL" id="EFO85491.1"/>
    </source>
</evidence>
<dbReference type="EMBL" id="DS268525">
    <property type="protein sequence ID" value="EFO85491.1"/>
    <property type="molecule type" value="Genomic_DNA"/>
</dbReference>
<name>E3N4H9_CAERE</name>